<dbReference type="InterPro" id="IPR050437">
    <property type="entry name" value="Ribos_protein_bS1-like"/>
</dbReference>
<evidence type="ECO:0000313" key="6">
    <source>
        <dbReference type="EMBL" id="SEA38876.1"/>
    </source>
</evidence>
<gene>
    <name evidence="6" type="ORF">SAMN05660420_01964</name>
</gene>
<dbReference type="SUPFAM" id="SSF50249">
    <property type="entry name" value="Nucleic acid-binding proteins"/>
    <property type="match status" value="4"/>
</dbReference>
<dbReference type="CDD" id="cd04465">
    <property type="entry name" value="S1_RPS1_repeat_ec2_hs2"/>
    <property type="match status" value="1"/>
</dbReference>
<name>A0A1H4ASP7_9BACT</name>
<dbReference type="InterPro" id="IPR003029">
    <property type="entry name" value="S1_domain"/>
</dbReference>
<dbReference type="GO" id="GO:0005840">
    <property type="term" value="C:ribosome"/>
    <property type="evidence" value="ECO:0007669"/>
    <property type="project" value="UniProtKB-KW"/>
</dbReference>
<accession>A0A1H4ASP7</accession>
<dbReference type="GO" id="GO:0006412">
    <property type="term" value="P:translation"/>
    <property type="evidence" value="ECO:0007669"/>
    <property type="project" value="TreeGrafter"/>
</dbReference>
<dbReference type="PRINTS" id="PR00681">
    <property type="entry name" value="RIBOSOMALS1"/>
</dbReference>
<feature type="compositionally biased region" description="Polar residues" evidence="4">
    <location>
        <begin position="369"/>
        <end position="382"/>
    </location>
</feature>
<dbReference type="PROSITE" id="PS50126">
    <property type="entry name" value="S1"/>
    <property type="match status" value="3"/>
</dbReference>
<dbReference type="Pfam" id="PF00575">
    <property type="entry name" value="S1"/>
    <property type="match status" value="2"/>
</dbReference>
<dbReference type="GO" id="GO:0003729">
    <property type="term" value="F:mRNA binding"/>
    <property type="evidence" value="ECO:0007669"/>
    <property type="project" value="TreeGrafter"/>
</dbReference>
<dbReference type="GO" id="GO:1990904">
    <property type="term" value="C:ribonucleoprotein complex"/>
    <property type="evidence" value="ECO:0007669"/>
    <property type="project" value="UniProtKB-KW"/>
</dbReference>
<dbReference type="EMBL" id="FNQN01000005">
    <property type="protein sequence ID" value="SEA38876.1"/>
    <property type="molecule type" value="Genomic_DNA"/>
</dbReference>
<protein>
    <submittedName>
        <fullName evidence="6">SSU ribosomal protein S1P</fullName>
    </submittedName>
</protein>
<proteinExistence type="inferred from homology"/>
<evidence type="ECO:0000313" key="7">
    <source>
        <dbReference type="Proteomes" id="UP000199409"/>
    </source>
</evidence>
<sequence length="401" mass="43965">MSEDNFSDEPMNDDDASFAEMFEASLAEVGKPLIPGKKIDATILQIGSDWCFLDVGQKGEGVLSSAELLNAEGEIQYAVGDVISAYFLSRSGGELRFTTKIGGSGSGTEQLENAYQTGIPVDGTIEKEIKGGYEVKLAGNIRAFCPFSQTGLRLAEPADLIGQNLPFKISQFSERGRNIVVSHRTILDEEREQLRVGLRETLKEGMVMKGSVTNIRDFGAFVDIGGIEGLLPISEISYGRVEDINEVLQLGQELEVAVKKIDWDNNKFSFSLRDTLADPWNKVGSIYKVGVKYPGKVSRLAQFGAFVTLEDGIDGLLHISKLGEGKRIRHPQDVLSVGQQIEVMVEKIEPEERRISLALTDNTDEVAETSYNEQPTTASSFGSLGDLLKAGQNKKEHKKHK</sequence>
<dbReference type="InterPro" id="IPR012340">
    <property type="entry name" value="NA-bd_OB-fold"/>
</dbReference>
<dbReference type="NCBIfam" id="NF005208">
    <property type="entry name" value="PRK06676.1"/>
    <property type="match status" value="1"/>
</dbReference>
<keyword evidence="3" id="KW-0687">Ribonucleoprotein</keyword>
<dbReference type="GO" id="GO:0003735">
    <property type="term" value="F:structural constituent of ribosome"/>
    <property type="evidence" value="ECO:0007669"/>
    <property type="project" value="TreeGrafter"/>
</dbReference>
<dbReference type="RefSeq" id="WP_092347503.1">
    <property type="nucleotide sequence ID" value="NZ_FNQN01000005.1"/>
</dbReference>
<dbReference type="OrthoDB" id="9804077at2"/>
<evidence type="ECO:0000256" key="2">
    <source>
        <dbReference type="ARBA" id="ARBA00022980"/>
    </source>
</evidence>
<dbReference type="InterPro" id="IPR035104">
    <property type="entry name" value="Ribosomal_protein_S1-like"/>
</dbReference>
<dbReference type="PANTHER" id="PTHR10724:SF7">
    <property type="entry name" value="SMALL RIBOSOMAL SUBUNIT PROTEIN BS1C"/>
    <property type="match status" value="1"/>
</dbReference>
<feature type="domain" description="S1 motif" evidence="5">
    <location>
        <begin position="290"/>
        <end position="360"/>
    </location>
</feature>
<feature type="region of interest" description="Disordered" evidence="4">
    <location>
        <begin position="368"/>
        <end position="401"/>
    </location>
</feature>
<dbReference type="PANTHER" id="PTHR10724">
    <property type="entry name" value="30S RIBOSOMAL PROTEIN S1"/>
    <property type="match status" value="1"/>
</dbReference>
<dbReference type="Proteomes" id="UP000199409">
    <property type="component" value="Unassembled WGS sequence"/>
</dbReference>
<evidence type="ECO:0000256" key="3">
    <source>
        <dbReference type="ARBA" id="ARBA00023274"/>
    </source>
</evidence>
<keyword evidence="7" id="KW-1185">Reference proteome</keyword>
<evidence type="ECO:0000256" key="1">
    <source>
        <dbReference type="ARBA" id="ARBA00006767"/>
    </source>
</evidence>
<keyword evidence="2 6" id="KW-0689">Ribosomal protein</keyword>
<evidence type="ECO:0000256" key="4">
    <source>
        <dbReference type="SAM" id="MobiDB-lite"/>
    </source>
</evidence>
<dbReference type="AlphaFoldDB" id="A0A1H4ASP7"/>
<feature type="domain" description="S1 motif" evidence="5">
    <location>
        <begin position="205"/>
        <end position="273"/>
    </location>
</feature>
<organism evidence="6 7">
    <name type="scientific">Desulfuromusa kysingii</name>
    <dbReference type="NCBI Taxonomy" id="37625"/>
    <lineage>
        <taxon>Bacteria</taxon>
        <taxon>Pseudomonadati</taxon>
        <taxon>Thermodesulfobacteriota</taxon>
        <taxon>Desulfuromonadia</taxon>
        <taxon>Desulfuromonadales</taxon>
        <taxon>Geopsychrobacteraceae</taxon>
        <taxon>Desulfuromusa</taxon>
    </lineage>
</organism>
<feature type="domain" description="S1 motif" evidence="5">
    <location>
        <begin position="118"/>
        <end position="184"/>
    </location>
</feature>
<reference evidence="6 7" key="1">
    <citation type="submission" date="2016-10" db="EMBL/GenBank/DDBJ databases">
        <authorList>
            <person name="de Groot N.N."/>
        </authorList>
    </citation>
    <scope>NUCLEOTIDE SEQUENCE [LARGE SCALE GENOMIC DNA]</scope>
    <source>
        <strain evidence="6 7">DSM 7343</strain>
    </source>
</reference>
<dbReference type="STRING" id="37625.SAMN05660420_01964"/>
<evidence type="ECO:0000259" key="5">
    <source>
        <dbReference type="PROSITE" id="PS50126"/>
    </source>
</evidence>
<comment type="similarity">
    <text evidence="1">Belongs to the bacterial ribosomal protein bS1 family.</text>
</comment>
<dbReference type="Gene3D" id="2.40.50.140">
    <property type="entry name" value="Nucleic acid-binding proteins"/>
    <property type="match status" value="3"/>
</dbReference>
<dbReference type="CDD" id="cd05688">
    <property type="entry name" value="S1_RPS1_repeat_ec3"/>
    <property type="match status" value="1"/>
</dbReference>
<dbReference type="SMART" id="SM00316">
    <property type="entry name" value="S1"/>
    <property type="match status" value="4"/>
</dbReference>